<feature type="transmembrane region" description="Helical" evidence="1">
    <location>
        <begin position="45"/>
        <end position="67"/>
    </location>
</feature>
<keyword evidence="1" id="KW-0472">Membrane</keyword>
<gene>
    <name evidence="2" type="ORF">SDC9_168271</name>
</gene>
<organism evidence="2">
    <name type="scientific">bioreactor metagenome</name>
    <dbReference type="NCBI Taxonomy" id="1076179"/>
    <lineage>
        <taxon>unclassified sequences</taxon>
        <taxon>metagenomes</taxon>
        <taxon>ecological metagenomes</taxon>
    </lineage>
</organism>
<dbReference type="EMBL" id="VSSQ01068751">
    <property type="protein sequence ID" value="MPN20892.1"/>
    <property type="molecule type" value="Genomic_DNA"/>
</dbReference>
<keyword evidence="1" id="KW-0812">Transmembrane</keyword>
<protein>
    <submittedName>
        <fullName evidence="2">Uncharacterized protein</fullName>
    </submittedName>
</protein>
<dbReference type="AlphaFoldDB" id="A0A645G4L0"/>
<accession>A0A645G4L0</accession>
<keyword evidence="1" id="KW-1133">Transmembrane helix</keyword>
<feature type="transmembrane region" description="Helical" evidence="1">
    <location>
        <begin position="21"/>
        <end position="39"/>
    </location>
</feature>
<reference evidence="2" key="1">
    <citation type="submission" date="2019-08" db="EMBL/GenBank/DDBJ databases">
        <authorList>
            <person name="Kucharzyk K."/>
            <person name="Murdoch R.W."/>
            <person name="Higgins S."/>
            <person name="Loffler F."/>
        </authorList>
    </citation>
    <scope>NUCLEOTIDE SEQUENCE</scope>
</reference>
<comment type="caution">
    <text evidence="2">The sequence shown here is derived from an EMBL/GenBank/DDBJ whole genome shotgun (WGS) entry which is preliminary data.</text>
</comment>
<evidence type="ECO:0000313" key="2">
    <source>
        <dbReference type="EMBL" id="MPN20892.1"/>
    </source>
</evidence>
<evidence type="ECO:0000256" key="1">
    <source>
        <dbReference type="SAM" id="Phobius"/>
    </source>
</evidence>
<sequence>MNPAEPVKRIKTKSIRRVGTFTMGLSLIATGLLSIYSLINPSFDILIAIKFSPAILILLGIEILVAYFVGSGEKIKYDFLSGFVCLILIGAGIGFAVLPLAIDYYGPPRNILESKLSSEVYNRCYEQLKGDADISTLNIYVSLRGYGYQSDLTADQLSSAEYIHASVTFLNAFDSKADFAAKCREVTEKILAPGFDFDDINFYYENDVQSYQLNLSGSFQNNMKAADLEKLVVYELPGEEIPG</sequence>
<proteinExistence type="predicted"/>
<name>A0A645G4L0_9ZZZZ</name>
<feature type="transmembrane region" description="Helical" evidence="1">
    <location>
        <begin position="79"/>
        <end position="102"/>
    </location>
</feature>